<feature type="region of interest" description="Disordered" evidence="1">
    <location>
        <begin position="1"/>
        <end position="34"/>
    </location>
</feature>
<name>A0A6H5HC87_9HEMI</name>
<dbReference type="EMBL" id="CADCXU010027827">
    <property type="protein sequence ID" value="CAB0014451.1"/>
    <property type="molecule type" value="Genomic_DNA"/>
</dbReference>
<evidence type="ECO:0000313" key="2">
    <source>
        <dbReference type="EMBL" id="CAB0014451.1"/>
    </source>
</evidence>
<dbReference type="AlphaFoldDB" id="A0A6H5HC87"/>
<evidence type="ECO:0000313" key="3">
    <source>
        <dbReference type="Proteomes" id="UP000479000"/>
    </source>
</evidence>
<accession>A0A6H5HC87</accession>
<dbReference type="Proteomes" id="UP000479000">
    <property type="component" value="Unassembled WGS sequence"/>
</dbReference>
<gene>
    <name evidence="2" type="ORF">NTEN_LOCUS18879</name>
</gene>
<keyword evidence="3" id="KW-1185">Reference proteome</keyword>
<reference evidence="2 3" key="1">
    <citation type="submission" date="2020-02" db="EMBL/GenBank/DDBJ databases">
        <authorList>
            <person name="Ferguson B K."/>
        </authorList>
    </citation>
    <scope>NUCLEOTIDE SEQUENCE [LARGE SCALE GENOMIC DNA]</scope>
</reference>
<sequence>MQLRTVKGARHNKDLQQPNNTTKKKHGGSRWPSVAENENPIVSELTAFVLPHKGSLNFLIYHYILYRNRSVQTVCAMGNSLTCDTGLTVHGNDGMRTSLAHSIGTMGLENIRYRFHRVKFKLGRSTATMELELICDGTSCIGPCTVKSVGS</sequence>
<proteinExistence type="predicted"/>
<evidence type="ECO:0000256" key="1">
    <source>
        <dbReference type="SAM" id="MobiDB-lite"/>
    </source>
</evidence>
<protein>
    <submittedName>
        <fullName evidence="2">Uncharacterized protein</fullName>
    </submittedName>
</protein>
<organism evidence="2 3">
    <name type="scientific">Nesidiocoris tenuis</name>
    <dbReference type="NCBI Taxonomy" id="355587"/>
    <lineage>
        <taxon>Eukaryota</taxon>
        <taxon>Metazoa</taxon>
        <taxon>Ecdysozoa</taxon>
        <taxon>Arthropoda</taxon>
        <taxon>Hexapoda</taxon>
        <taxon>Insecta</taxon>
        <taxon>Pterygota</taxon>
        <taxon>Neoptera</taxon>
        <taxon>Paraneoptera</taxon>
        <taxon>Hemiptera</taxon>
        <taxon>Heteroptera</taxon>
        <taxon>Panheteroptera</taxon>
        <taxon>Cimicomorpha</taxon>
        <taxon>Miridae</taxon>
        <taxon>Dicyphina</taxon>
        <taxon>Nesidiocoris</taxon>
    </lineage>
</organism>